<dbReference type="CDD" id="cd03022">
    <property type="entry name" value="DsbA_HCCA_Iso"/>
    <property type="match status" value="1"/>
</dbReference>
<evidence type="ECO:0000259" key="3">
    <source>
        <dbReference type="Pfam" id="PF01323"/>
    </source>
</evidence>
<evidence type="ECO:0000313" key="4">
    <source>
        <dbReference type="EMBL" id="TDN51428.1"/>
    </source>
</evidence>
<gene>
    <name evidence="4" type="ORF">C7389_107163</name>
</gene>
<feature type="active site" description="Nucleophile" evidence="2">
    <location>
        <position position="9"/>
    </location>
</feature>
<reference evidence="4 5" key="1">
    <citation type="submission" date="2019-03" db="EMBL/GenBank/DDBJ databases">
        <title>Genomic Encyclopedia of Type Strains, Phase IV (KMG-IV): sequencing the most valuable type-strain genomes for metagenomic binning, comparative biology and taxonomic classification.</title>
        <authorList>
            <person name="Goeker M."/>
        </authorList>
    </citation>
    <scope>NUCLEOTIDE SEQUENCE [LARGE SCALE GENOMIC DNA]</scope>
    <source>
        <strain evidence="4 5">DSM 12121</strain>
    </source>
</reference>
<evidence type="ECO:0000256" key="1">
    <source>
        <dbReference type="PIRNR" id="PIRNR006386"/>
    </source>
</evidence>
<dbReference type="InterPro" id="IPR044087">
    <property type="entry name" value="NahD-like"/>
</dbReference>
<dbReference type="RefSeq" id="WP_133590998.1">
    <property type="nucleotide sequence ID" value="NZ_SNVV01000007.1"/>
</dbReference>
<accession>A0A4R6E3M5</accession>
<dbReference type="GO" id="GO:1901170">
    <property type="term" value="P:naphthalene catabolic process"/>
    <property type="evidence" value="ECO:0007669"/>
    <property type="project" value="InterPro"/>
</dbReference>
<evidence type="ECO:0000256" key="2">
    <source>
        <dbReference type="PIRSR" id="PIRSR006386-1"/>
    </source>
</evidence>
<comment type="caution">
    <text evidence="4">The sequence shown here is derived from an EMBL/GenBank/DDBJ whole genome shotgun (WGS) entry which is preliminary data.</text>
</comment>
<dbReference type="OrthoDB" id="8560325at2"/>
<dbReference type="PIRSF" id="PIRSF006386">
    <property type="entry name" value="HCCAis_GSTk"/>
    <property type="match status" value="1"/>
</dbReference>
<comment type="catalytic activity">
    <reaction evidence="1">
        <text>2-hydroxychromene-2-carboxylate = (3E)-4-(2-hydroxyphenyl)-2-oxobut-3-enoate</text>
        <dbReference type="Rhea" id="RHEA:27401"/>
        <dbReference type="ChEBI" id="CHEBI:59350"/>
        <dbReference type="ChEBI" id="CHEBI:59353"/>
        <dbReference type="EC" id="5.99.1.4"/>
    </reaction>
</comment>
<evidence type="ECO:0000313" key="5">
    <source>
        <dbReference type="Proteomes" id="UP000295129"/>
    </source>
</evidence>
<dbReference type="InterPro" id="IPR001853">
    <property type="entry name" value="DSBA-like_thioredoxin_dom"/>
</dbReference>
<sequence length="196" mass="21857">MDFWFDFSSPYAYLASEQLDALAAAHGRLVRWRPYLLGVVYRQLQSRPVTELPLKGEYFHHDVARSARFLGLPFRPPQPFPVATQQAARAYYLLEAKDEALARRYAHGVFRGYFVDGRNIAEETTVCAIAAEAGADADMLRAALAGDMPRSLLREACKAALQAGVFGSPYVIIDGEPFWGADRLPQIARWLESGGF</sequence>
<keyword evidence="1 4" id="KW-0413">Isomerase</keyword>
<protein>
    <recommendedName>
        <fullName evidence="1">2-hydroxychromene-2-carboxylate isomerase</fullName>
        <ecNumber evidence="1">5.99.1.4</ecNumber>
    </recommendedName>
</protein>
<dbReference type="EMBL" id="SNVV01000007">
    <property type="protein sequence ID" value="TDN51428.1"/>
    <property type="molecule type" value="Genomic_DNA"/>
</dbReference>
<dbReference type="PANTHER" id="PTHR42943:SF2">
    <property type="entry name" value="GLUTATHIONE S-TRANSFERASE KAPPA 1"/>
    <property type="match status" value="1"/>
</dbReference>
<organism evidence="4 5">
    <name type="scientific">Azoarcus indigens</name>
    <dbReference type="NCBI Taxonomy" id="29545"/>
    <lineage>
        <taxon>Bacteria</taxon>
        <taxon>Pseudomonadati</taxon>
        <taxon>Pseudomonadota</taxon>
        <taxon>Betaproteobacteria</taxon>
        <taxon>Rhodocyclales</taxon>
        <taxon>Zoogloeaceae</taxon>
        <taxon>Azoarcus</taxon>
    </lineage>
</organism>
<comment type="similarity">
    <text evidence="1">Belongs to the GST superfamily. NadH family.</text>
</comment>
<dbReference type="InterPro" id="IPR051924">
    <property type="entry name" value="GST_Kappa/NadH"/>
</dbReference>
<dbReference type="GO" id="GO:0004602">
    <property type="term" value="F:glutathione peroxidase activity"/>
    <property type="evidence" value="ECO:0007669"/>
    <property type="project" value="TreeGrafter"/>
</dbReference>
<name>A0A4R6E3M5_9RHOO</name>
<dbReference type="InterPro" id="IPR014440">
    <property type="entry name" value="HCCAis_GSTk"/>
</dbReference>
<dbReference type="Gene3D" id="3.40.30.10">
    <property type="entry name" value="Glutaredoxin"/>
    <property type="match status" value="1"/>
</dbReference>
<proteinExistence type="inferred from homology"/>
<dbReference type="GO" id="GO:0006749">
    <property type="term" value="P:glutathione metabolic process"/>
    <property type="evidence" value="ECO:0007669"/>
    <property type="project" value="TreeGrafter"/>
</dbReference>
<dbReference type="Pfam" id="PF01323">
    <property type="entry name" value="DSBA"/>
    <property type="match status" value="1"/>
</dbReference>
<dbReference type="InterPro" id="IPR036249">
    <property type="entry name" value="Thioredoxin-like_sf"/>
</dbReference>
<feature type="domain" description="DSBA-like thioredoxin" evidence="3">
    <location>
        <begin position="2"/>
        <end position="189"/>
    </location>
</feature>
<dbReference type="GO" id="GO:0018845">
    <property type="term" value="F:2-hydroxychromene-2-carboxylate isomerase activity"/>
    <property type="evidence" value="ECO:0007669"/>
    <property type="project" value="UniProtKB-UniRule"/>
</dbReference>
<dbReference type="AlphaFoldDB" id="A0A4R6E3M5"/>
<dbReference type="PANTHER" id="PTHR42943">
    <property type="entry name" value="GLUTATHIONE S-TRANSFERASE KAPPA"/>
    <property type="match status" value="1"/>
</dbReference>
<dbReference type="SUPFAM" id="SSF52833">
    <property type="entry name" value="Thioredoxin-like"/>
    <property type="match status" value="1"/>
</dbReference>
<dbReference type="EC" id="5.99.1.4" evidence="1"/>
<keyword evidence="5" id="KW-1185">Reference proteome</keyword>
<dbReference type="GO" id="GO:0004364">
    <property type="term" value="F:glutathione transferase activity"/>
    <property type="evidence" value="ECO:0007669"/>
    <property type="project" value="TreeGrafter"/>
</dbReference>
<dbReference type="Proteomes" id="UP000295129">
    <property type="component" value="Unassembled WGS sequence"/>
</dbReference>